<feature type="transmembrane region" description="Helical" evidence="17">
    <location>
        <begin position="145"/>
        <end position="166"/>
    </location>
</feature>
<dbReference type="InterPro" id="IPR013013">
    <property type="entry name" value="PTS_EIIC_1"/>
</dbReference>
<dbReference type="InterPro" id="IPR001127">
    <property type="entry name" value="PTS_EIIA_1_perm"/>
</dbReference>
<keyword evidence="4" id="KW-0762">Sugar transport</keyword>
<organism evidence="21 22">
    <name type="scientific">Streptococcus suis</name>
    <dbReference type="NCBI Taxonomy" id="1307"/>
    <lineage>
        <taxon>Bacteria</taxon>
        <taxon>Bacillati</taxon>
        <taxon>Bacillota</taxon>
        <taxon>Bacilli</taxon>
        <taxon>Lactobacillales</taxon>
        <taxon>Streptococcaceae</taxon>
        <taxon>Streptococcus</taxon>
    </lineage>
</organism>
<dbReference type="CDD" id="cd00212">
    <property type="entry name" value="PTS_IIB_glc"/>
    <property type="match status" value="1"/>
</dbReference>
<evidence type="ECO:0000259" key="18">
    <source>
        <dbReference type="PROSITE" id="PS51093"/>
    </source>
</evidence>
<dbReference type="PANTHER" id="PTHR30175">
    <property type="entry name" value="PHOSPHOTRANSFERASE SYSTEM TRANSPORT PROTEIN"/>
    <property type="match status" value="1"/>
</dbReference>
<evidence type="ECO:0000256" key="8">
    <source>
        <dbReference type="ARBA" id="ARBA00022777"/>
    </source>
</evidence>
<keyword evidence="6" id="KW-0598">Phosphotransferase system</keyword>
<keyword evidence="2" id="KW-0813">Transport</keyword>
<keyword evidence="8" id="KW-0418">Kinase</keyword>
<feature type="active site" description="Phosphocysteine intermediate; for EIIB activity" evidence="16">
    <location>
        <position position="28"/>
    </location>
</feature>
<feature type="transmembrane region" description="Helical" evidence="17">
    <location>
        <begin position="332"/>
        <end position="352"/>
    </location>
</feature>
<evidence type="ECO:0000256" key="13">
    <source>
        <dbReference type="ARBA" id="ARBA00048931"/>
    </source>
</evidence>
<gene>
    <name evidence="21" type="primary">bglF</name>
    <name evidence="21" type="ORF">ERS132394_02226</name>
</gene>
<comment type="subcellular location">
    <subcellularLocation>
        <location evidence="1">Cell membrane</location>
        <topology evidence="1">Multi-pass membrane protein</topology>
    </subcellularLocation>
</comment>
<dbReference type="GO" id="GO:0005886">
    <property type="term" value="C:plasma membrane"/>
    <property type="evidence" value="ECO:0007669"/>
    <property type="project" value="UniProtKB-SubCell"/>
</dbReference>
<feature type="transmembrane region" description="Helical" evidence="17">
    <location>
        <begin position="249"/>
        <end position="274"/>
    </location>
</feature>
<reference evidence="21 22" key="1">
    <citation type="submission" date="2016-02" db="EMBL/GenBank/DDBJ databases">
        <authorList>
            <consortium name="Pathogen Informatics"/>
        </authorList>
    </citation>
    <scope>NUCLEOTIDE SEQUENCE [LARGE SCALE GENOMIC DNA]</scope>
    <source>
        <strain evidence="21 22">LSS32</strain>
    </source>
</reference>
<feature type="transmembrane region" description="Helical" evidence="17">
    <location>
        <begin position="109"/>
        <end position="133"/>
    </location>
</feature>
<dbReference type="GO" id="GO:0015771">
    <property type="term" value="P:trehalose transport"/>
    <property type="evidence" value="ECO:0007669"/>
    <property type="project" value="TreeGrafter"/>
</dbReference>
<dbReference type="PROSITE" id="PS51093">
    <property type="entry name" value="PTS_EIIA_TYPE_1"/>
    <property type="match status" value="1"/>
</dbReference>
<dbReference type="PROSITE" id="PS01035">
    <property type="entry name" value="PTS_EIIB_TYPE_1_CYS"/>
    <property type="match status" value="1"/>
</dbReference>
<evidence type="ECO:0000256" key="3">
    <source>
        <dbReference type="ARBA" id="ARBA00022475"/>
    </source>
</evidence>
<evidence type="ECO:0000256" key="6">
    <source>
        <dbReference type="ARBA" id="ARBA00022683"/>
    </source>
</evidence>
<sequence length="636" mass="67224">MAKDYTDLATDIVAHVGGKENISSLKHCVTRLRFGLKDESKADTDYLKARDGVVTVVQAGGQYQVVIGNHVPDVYAAVQKVAGIAGDGALDIDEGDGPKGNLFERFIDLLSGIFQAFLGPLAAAGIIKGIVAIMASRGLTSDNSAIYAILNAAGDGFFQYLPLLVALTSARKFKMNEFTALAIGMALIYPTLPGSLAALKEAGLDNVFGIPFVLPTAGSYLSTVIPAILATWVASIIEKNIRKITPDVVKLFVVPFVTILLAVPLTFLVVGPVANFISDVLSNAFTAIMNFSPLLYGLILGATWQVLVMFGMHWAVVPLAIMQVASNGMSSILVPALLPNFTQTGVLLAIMLKTKESKVKTVSMPALVSSIFGVTEPAIYGVTLPMKTPFFISCAVSGVIGAATMFFNVTGYSVGGMGVFLYPSLVNPANGDMSGMIAAIILTVVAIVASFAIQMALPVPYLYGEPTEKKSVETPQESIPELKEIKQEIIASPLIGKVVKLEDVPDAVFASGAMGKGIAIDPLDGILVSPAKAEITLVFPTKHAIGLRTENGAELLIHIGMDTVSLAGKGFESFVQVGDQVEAGQKLLEFDLHQIKAADLPVITPIIVTNTADYEDILVTQESQINSGDYLLTTVK</sequence>
<evidence type="ECO:0000259" key="19">
    <source>
        <dbReference type="PROSITE" id="PS51098"/>
    </source>
</evidence>
<evidence type="ECO:0000256" key="10">
    <source>
        <dbReference type="ARBA" id="ARBA00023136"/>
    </source>
</evidence>
<feature type="transmembrane region" description="Helical" evidence="17">
    <location>
        <begin position="219"/>
        <end position="237"/>
    </location>
</feature>
<keyword evidence="5" id="KW-0808">Transferase</keyword>
<evidence type="ECO:0000313" key="21">
    <source>
        <dbReference type="EMBL" id="CYV08070.1"/>
    </source>
</evidence>
<feature type="transmembrane region" description="Helical" evidence="17">
    <location>
        <begin position="178"/>
        <end position="199"/>
    </location>
</feature>
<dbReference type="FunFam" id="3.30.1360.60:FF:000001">
    <property type="entry name" value="PTS system glucose-specific IIBC component PtsG"/>
    <property type="match status" value="1"/>
</dbReference>
<evidence type="ECO:0000256" key="14">
    <source>
        <dbReference type="ARBA" id="ARBA00074554"/>
    </source>
</evidence>
<feature type="transmembrane region" description="Helical" evidence="17">
    <location>
        <begin position="364"/>
        <end position="383"/>
    </location>
</feature>
<dbReference type="EMBL" id="FIGJ01000037">
    <property type="protein sequence ID" value="CYV08070.1"/>
    <property type="molecule type" value="Genomic_DNA"/>
</dbReference>
<evidence type="ECO:0000256" key="7">
    <source>
        <dbReference type="ARBA" id="ARBA00022692"/>
    </source>
</evidence>
<dbReference type="GO" id="GO:0016301">
    <property type="term" value="F:kinase activity"/>
    <property type="evidence" value="ECO:0007669"/>
    <property type="project" value="UniProtKB-KW"/>
</dbReference>
<keyword evidence="9 17" id="KW-1133">Transmembrane helix</keyword>
<dbReference type="EC" id="2.7.1.211" evidence="11"/>
<feature type="domain" description="PTS EIIB type-1" evidence="19">
    <location>
        <begin position="6"/>
        <end position="88"/>
    </location>
</feature>
<keyword evidence="10 17" id="KW-0472">Membrane</keyword>
<feature type="domain" description="PTS EIIA type-1" evidence="18">
    <location>
        <begin position="506"/>
        <end position="610"/>
    </location>
</feature>
<comment type="catalytic activity">
    <reaction evidence="13">
        <text>N(pros)-phospho-L-histidyl-[protein](out) + sucrose = sucrose 6(G)-phosphate(in) + L-histidyl-[protein]</text>
        <dbReference type="Rhea" id="RHEA:49236"/>
        <dbReference type="Rhea" id="RHEA-COMP:9745"/>
        <dbReference type="Rhea" id="RHEA-COMP:9746"/>
        <dbReference type="ChEBI" id="CHEBI:17992"/>
        <dbReference type="ChEBI" id="CHEBI:29979"/>
        <dbReference type="ChEBI" id="CHEBI:64837"/>
        <dbReference type="ChEBI" id="CHEBI:91002"/>
        <dbReference type="EC" id="2.7.1.211"/>
    </reaction>
</comment>
<dbReference type="GO" id="GO:0008982">
    <property type="term" value="F:protein-N(PI)-phosphohistidine-sugar phosphotransferase activity"/>
    <property type="evidence" value="ECO:0007669"/>
    <property type="project" value="InterPro"/>
</dbReference>
<evidence type="ECO:0000256" key="16">
    <source>
        <dbReference type="PROSITE-ProRule" id="PRU00421"/>
    </source>
</evidence>
<dbReference type="Pfam" id="PF02378">
    <property type="entry name" value="PTS_EIIC"/>
    <property type="match status" value="1"/>
</dbReference>
<dbReference type="GO" id="GO:0009401">
    <property type="term" value="P:phosphoenolpyruvate-dependent sugar phosphotransferase system"/>
    <property type="evidence" value="ECO:0007669"/>
    <property type="project" value="UniProtKB-KW"/>
</dbReference>
<dbReference type="PROSITE" id="PS51098">
    <property type="entry name" value="PTS_EIIB_TYPE_1"/>
    <property type="match status" value="1"/>
</dbReference>
<dbReference type="Gene3D" id="2.70.70.10">
    <property type="entry name" value="Glucose Permease (Domain IIA)"/>
    <property type="match status" value="1"/>
</dbReference>
<keyword evidence="7 17" id="KW-0812">Transmembrane</keyword>
<accession>A0A0Z8H084</accession>
<comment type="function">
    <text evidence="12">The phosphoenolpyruvate-dependent sugar phosphotransferase system (sugar PTS), a major carbohydrate active transport system, catalyzes the phosphorylation of incoming sugar substrates concomitantly with their translocation across the cell membrane. This system is involved in sucrose transport.</text>
</comment>
<evidence type="ECO:0000256" key="11">
    <source>
        <dbReference type="ARBA" id="ARBA00044053"/>
    </source>
</evidence>
<dbReference type="SUPFAM" id="SSF51261">
    <property type="entry name" value="Duplicated hybrid motif"/>
    <property type="match status" value="1"/>
</dbReference>
<dbReference type="InterPro" id="IPR011055">
    <property type="entry name" value="Dup_hybrid_motif"/>
</dbReference>
<dbReference type="Pfam" id="PF00358">
    <property type="entry name" value="PTS_EIIA_1"/>
    <property type="match status" value="1"/>
</dbReference>
<dbReference type="InterPro" id="IPR036878">
    <property type="entry name" value="Glu_permease_IIB"/>
</dbReference>
<dbReference type="PANTHER" id="PTHR30175:SF1">
    <property type="entry name" value="PTS SYSTEM ARBUTIN-, CELLOBIOSE-, AND SALICIN-SPECIFIC EIIBC COMPONENT-RELATED"/>
    <property type="match status" value="1"/>
</dbReference>
<feature type="transmembrane region" description="Helical" evidence="17">
    <location>
        <begin position="294"/>
        <end position="320"/>
    </location>
</feature>
<dbReference type="InterPro" id="IPR018113">
    <property type="entry name" value="PTrfase_EIIB_Cys"/>
</dbReference>
<dbReference type="NCBIfam" id="TIGR01995">
    <property type="entry name" value="PTS-II-ABC-beta"/>
    <property type="match status" value="1"/>
</dbReference>
<dbReference type="Proteomes" id="UP000072618">
    <property type="component" value="Unassembled WGS sequence"/>
</dbReference>
<evidence type="ECO:0000259" key="20">
    <source>
        <dbReference type="PROSITE" id="PS51103"/>
    </source>
</evidence>
<name>A0A0Z8H084_STRSU</name>
<evidence type="ECO:0000313" key="22">
    <source>
        <dbReference type="Proteomes" id="UP000072618"/>
    </source>
</evidence>
<evidence type="ECO:0000256" key="17">
    <source>
        <dbReference type="SAM" id="Phobius"/>
    </source>
</evidence>
<dbReference type="InterPro" id="IPR003352">
    <property type="entry name" value="PTS_EIIC"/>
</dbReference>
<dbReference type="FunFam" id="2.70.70.10:FF:000001">
    <property type="entry name" value="PTS system glucose-specific IIA component"/>
    <property type="match status" value="1"/>
</dbReference>
<dbReference type="AlphaFoldDB" id="A0A0Z8H084"/>
<dbReference type="InterPro" id="IPR001996">
    <property type="entry name" value="PTS_IIB_1"/>
</dbReference>
<dbReference type="RefSeq" id="WP_044672199.1">
    <property type="nucleotide sequence ID" value="NZ_CEFF01000014.1"/>
</dbReference>
<feature type="domain" description="PTS EIIC type-1" evidence="20">
    <location>
        <begin position="108"/>
        <end position="469"/>
    </location>
</feature>
<evidence type="ECO:0000256" key="12">
    <source>
        <dbReference type="ARBA" id="ARBA00045139"/>
    </source>
</evidence>
<proteinExistence type="predicted"/>
<evidence type="ECO:0000256" key="9">
    <source>
        <dbReference type="ARBA" id="ARBA00022989"/>
    </source>
</evidence>
<keyword evidence="3" id="KW-1003">Cell membrane</keyword>
<dbReference type="Gene3D" id="3.30.1360.60">
    <property type="entry name" value="Glucose permease domain IIB"/>
    <property type="match status" value="1"/>
</dbReference>
<feature type="transmembrane region" description="Helical" evidence="17">
    <location>
        <begin position="390"/>
        <end position="413"/>
    </location>
</feature>
<dbReference type="SUPFAM" id="SSF55604">
    <property type="entry name" value="Glucose permease domain IIB"/>
    <property type="match status" value="1"/>
</dbReference>
<evidence type="ECO:0000256" key="2">
    <source>
        <dbReference type="ARBA" id="ARBA00022448"/>
    </source>
</evidence>
<evidence type="ECO:0000256" key="4">
    <source>
        <dbReference type="ARBA" id="ARBA00022597"/>
    </source>
</evidence>
<dbReference type="PROSITE" id="PS51103">
    <property type="entry name" value="PTS_EIIC_TYPE_1"/>
    <property type="match status" value="1"/>
</dbReference>
<feature type="transmembrane region" description="Helical" evidence="17">
    <location>
        <begin position="433"/>
        <end position="453"/>
    </location>
</feature>
<dbReference type="InterPro" id="IPR050558">
    <property type="entry name" value="PTS_Sugar-Specific_Components"/>
</dbReference>
<evidence type="ECO:0000256" key="1">
    <source>
        <dbReference type="ARBA" id="ARBA00004651"/>
    </source>
</evidence>
<dbReference type="NCBIfam" id="TIGR00830">
    <property type="entry name" value="PTBA"/>
    <property type="match status" value="1"/>
</dbReference>
<dbReference type="PROSITE" id="PS00371">
    <property type="entry name" value="PTS_EIIA_TYPE_1_HIS"/>
    <property type="match status" value="1"/>
</dbReference>
<dbReference type="InterPro" id="IPR011297">
    <property type="entry name" value="PTS_IIABC_b_glu"/>
</dbReference>
<evidence type="ECO:0000256" key="15">
    <source>
        <dbReference type="ARBA" id="ARBA00081008"/>
    </source>
</evidence>
<evidence type="ECO:0000256" key="5">
    <source>
        <dbReference type="ARBA" id="ARBA00022679"/>
    </source>
</evidence>
<dbReference type="GO" id="GO:0090589">
    <property type="term" value="F:protein-phosphocysteine-trehalose phosphotransferase system transporter activity"/>
    <property type="evidence" value="ECO:0007669"/>
    <property type="project" value="TreeGrafter"/>
</dbReference>
<dbReference type="Pfam" id="PF00367">
    <property type="entry name" value="PTS_EIIB"/>
    <property type="match status" value="1"/>
</dbReference>
<protein>
    <recommendedName>
        <fullName evidence="14">PTS system sucrose-specific EIIBCA component</fullName>
        <ecNumber evidence="11">2.7.1.211</ecNumber>
    </recommendedName>
    <alternativeName>
        <fullName evidence="15">EIIBCA-Scr</fullName>
    </alternativeName>
</protein>